<keyword evidence="1" id="KW-1133">Transmembrane helix</keyword>
<feature type="transmembrane region" description="Helical" evidence="1">
    <location>
        <begin position="374"/>
        <end position="392"/>
    </location>
</feature>
<keyword evidence="1" id="KW-0812">Transmembrane</keyword>
<dbReference type="EMBL" id="CYXT01000007">
    <property type="protein sequence ID" value="CUM89346.1"/>
    <property type="molecule type" value="Genomic_DNA"/>
</dbReference>
<dbReference type="RefSeq" id="WP_055158950.1">
    <property type="nucleotide sequence ID" value="NZ_CP143954.1"/>
</dbReference>
<evidence type="ECO:0000256" key="1">
    <source>
        <dbReference type="SAM" id="Phobius"/>
    </source>
</evidence>
<sequence>MKKEKKSSIFWILIIFFVLFSIWQLWVPEALDDWRWGSEVGIMRLKTWFEGYNGRYFGDILVIVLTRLPIVLRSMAISGIMTAMLYLIYQLTEYKILSFLICVFFVVNIPTSLMSQTYGWVSGFSNFCVSATMILGFLLYHISIFKEKKVSKLKTGFSMINAFLGSLVLENSTVYLIVLSIAFLIIYGVQYKKLHKGMLLHLIVVGIGAFWMFSNSAYRMAAAHTSQGTGKEIAAFELSFEWFASALKVYADTIINYWIMPNHLLNIVTCGLILILLQKRKKKGQGLFLVLFSGFLAFYIFNFMNFGTWKDYLAWGNAAQAVIVTTYCLALAAFSAWFITDFKDKVIVQIILWSQLILMGPLIVASPIAIRCFYVTYIFFVLYLGVLLSYSIRSGFLKISKGYLNTGIMMCIFFVMIGNIGVYYFVHGQVNDRLQYIQTQIKQGEKKIELKEIPLGDTYCYGLDVYNPAWVWRYKMYYNIPGDIELKFPER</sequence>
<dbReference type="EMBL" id="CZAU01000001">
    <property type="protein sequence ID" value="CUO91053.1"/>
    <property type="molecule type" value="Genomic_DNA"/>
</dbReference>
<feature type="transmembrane region" description="Helical" evidence="1">
    <location>
        <begin position="120"/>
        <end position="142"/>
    </location>
</feature>
<protein>
    <recommendedName>
        <fullName evidence="6">Glucosyl transferase GtrII</fullName>
    </recommendedName>
</protein>
<feature type="transmembrane region" description="Helical" evidence="1">
    <location>
        <begin position="70"/>
        <end position="89"/>
    </location>
</feature>
<feature type="transmembrane region" description="Helical" evidence="1">
    <location>
        <begin position="199"/>
        <end position="221"/>
    </location>
</feature>
<feature type="transmembrane region" description="Helical" evidence="1">
    <location>
        <begin position="286"/>
        <end position="306"/>
    </location>
</feature>
<feature type="transmembrane region" description="Helical" evidence="1">
    <location>
        <begin position="9"/>
        <end position="26"/>
    </location>
</feature>
<feature type="transmembrane region" description="Helical" evidence="1">
    <location>
        <begin position="404"/>
        <end position="426"/>
    </location>
</feature>
<feature type="transmembrane region" description="Helical" evidence="1">
    <location>
        <begin position="346"/>
        <end position="368"/>
    </location>
</feature>
<dbReference type="Proteomes" id="UP000095598">
    <property type="component" value="Unassembled WGS sequence"/>
</dbReference>
<evidence type="ECO:0008006" key="6">
    <source>
        <dbReference type="Google" id="ProtNLM"/>
    </source>
</evidence>
<proteinExistence type="predicted"/>
<dbReference type="InterPro" id="IPR045691">
    <property type="entry name" value="DUF6056"/>
</dbReference>
<evidence type="ECO:0000313" key="5">
    <source>
        <dbReference type="Proteomes" id="UP000095598"/>
    </source>
</evidence>
<feature type="transmembrane region" description="Helical" evidence="1">
    <location>
        <begin position="257"/>
        <end position="277"/>
    </location>
</feature>
<dbReference type="Pfam" id="PF19528">
    <property type="entry name" value="DUF6056"/>
    <property type="match status" value="1"/>
</dbReference>
<evidence type="ECO:0000313" key="3">
    <source>
        <dbReference type="EMBL" id="CUO91053.1"/>
    </source>
</evidence>
<accession>A0A173SH75</accession>
<dbReference type="OrthoDB" id="1821221at2"/>
<feature type="transmembrane region" description="Helical" evidence="1">
    <location>
        <begin position="96"/>
        <end position="114"/>
    </location>
</feature>
<name>A0A173SH75_ANAHA</name>
<dbReference type="AlphaFoldDB" id="A0A173SH75"/>
<feature type="transmembrane region" description="Helical" evidence="1">
    <location>
        <begin position="163"/>
        <end position="187"/>
    </location>
</feature>
<evidence type="ECO:0000313" key="4">
    <source>
        <dbReference type="Proteomes" id="UP000095564"/>
    </source>
</evidence>
<gene>
    <name evidence="2" type="ORF">ERS852425_01286</name>
    <name evidence="3" type="ORF">ERS852520_00154</name>
</gene>
<organism evidence="2 5">
    <name type="scientific">Anaerostipes hadrus</name>
    <dbReference type="NCBI Taxonomy" id="649756"/>
    <lineage>
        <taxon>Bacteria</taxon>
        <taxon>Bacillati</taxon>
        <taxon>Bacillota</taxon>
        <taxon>Clostridia</taxon>
        <taxon>Lachnospirales</taxon>
        <taxon>Lachnospiraceae</taxon>
        <taxon>Anaerostipes</taxon>
    </lineage>
</organism>
<evidence type="ECO:0000313" key="2">
    <source>
        <dbReference type="EMBL" id="CUM89346.1"/>
    </source>
</evidence>
<feature type="transmembrane region" description="Helical" evidence="1">
    <location>
        <begin position="318"/>
        <end position="339"/>
    </location>
</feature>
<keyword evidence="1" id="KW-0472">Membrane</keyword>
<reference evidence="4 5" key="1">
    <citation type="submission" date="2015-09" db="EMBL/GenBank/DDBJ databases">
        <authorList>
            <consortium name="Pathogen Informatics"/>
        </authorList>
    </citation>
    <scope>NUCLEOTIDE SEQUENCE [LARGE SCALE GENOMIC DNA]</scope>
    <source>
        <strain evidence="2 5">2789STDY5608868</strain>
        <strain evidence="3 4">2789STDY5834908</strain>
    </source>
</reference>
<dbReference type="Proteomes" id="UP000095564">
    <property type="component" value="Unassembled WGS sequence"/>
</dbReference>